<feature type="transmembrane region" description="Helical" evidence="8">
    <location>
        <begin position="12"/>
        <end position="35"/>
    </location>
</feature>
<dbReference type="GO" id="GO:0009103">
    <property type="term" value="P:lipopolysaccharide biosynthetic process"/>
    <property type="evidence" value="ECO:0007669"/>
    <property type="project" value="UniProtKB-ARBA"/>
</dbReference>
<dbReference type="Proteomes" id="UP000268857">
    <property type="component" value="Unassembled WGS sequence"/>
</dbReference>
<organism evidence="10 11">
    <name type="scientific">Chlorogloeopsis fritschii PCC 6912</name>
    <dbReference type="NCBI Taxonomy" id="211165"/>
    <lineage>
        <taxon>Bacteria</taxon>
        <taxon>Bacillati</taxon>
        <taxon>Cyanobacteriota</taxon>
        <taxon>Cyanophyceae</taxon>
        <taxon>Nostocales</taxon>
        <taxon>Chlorogloeopsidaceae</taxon>
        <taxon>Chlorogloeopsis</taxon>
    </lineage>
</organism>
<evidence type="ECO:0000256" key="2">
    <source>
        <dbReference type="ARBA" id="ARBA00022475"/>
    </source>
</evidence>
<keyword evidence="2" id="KW-1003">Cell membrane</keyword>
<feature type="transmembrane region" description="Helical" evidence="8">
    <location>
        <begin position="110"/>
        <end position="128"/>
    </location>
</feature>
<keyword evidence="6 8" id="KW-1133">Transmembrane helix</keyword>
<dbReference type="STRING" id="211165.GCA_000317285_03308"/>
<dbReference type="AlphaFoldDB" id="A0A433MYZ3"/>
<sequence length="547" mass="61697">MQIAQKLLAQKTNLSVFFLLFGGLLFRGFLAFWLYPTFDEAYYYLYSLHLDWSYFDHPVLVALTTGFGPWLTGDVSQFTIRLGALILYTGSLVLLYLASKRLFSAKAANLTLAIATISPIFLVGFGILSLPDSPLMFFWSASLYCAANEFFRQPRTQKQSLVKYVPSYRLSYLGILVGLACLSKYHGFVLGLGLIGFCLTSPPHRCVVRSPWAWLGLGLFVITILPILFWNMQHNWVSFSFQSQRAVPKSGYNLLSVGAVSLAGVVYLFPTIGLPLWWVSLQSALARITQLFSRKSPNYGRDLEACELLILWVSLPLILGFTVLGGYRQILPAWPMPGFWGITLLLGQRAVIWEQQSRLRVRRWLLGSGIMVATILFILLLQVTAGILQKPSQYALMGGFLPPKDDPSTELIDIQQLRRGFAESPVLRAALENSNFIFTNRYYLGGPIAMSLRPLAQIPITCFDIGKDLRGFAFWSRADQWLGKDALYITTASFNNRKDLMASYRTYFSSLIELETVLIRRGGVVTNVIYIYQAKKLLKPYPRSYGI</sequence>
<dbReference type="InterPro" id="IPR038731">
    <property type="entry name" value="RgtA/B/C-like"/>
</dbReference>
<comment type="caution">
    <text evidence="10">The sequence shown here is derived from an EMBL/GenBank/DDBJ whole genome shotgun (WGS) entry which is preliminary data.</text>
</comment>
<evidence type="ECO:0000259" key="9">
    <source>
        <dbReference type="Pfam" id="PF13231"/>
    </source>
</evidence>
<feature type="transmembrane region" description="Helical" evidence="8">
    <location>
        <begin position="364"/>
        <end position="388"/>
    </location>
</feature>
<proteinExistence type="predicted"/>
<dbReference type="Pfam" id="PF13231">
    <property type="entry name" value="PMT_2"/>
    <property type="match status" value="1"/>
</dbReference>
<feature type="domain" description="Glycosyltransferase RgtA/B/C/D-like" evidence="9">
    <location>
        <begin position="56"/>
        <end position="230"/>
    </location>
</feature>
<dbReference type="InterPro" id="IPR050297">
    <property type="entry name" value="LipidA_mod_glycosyltrf_83"/>
</dbReference>
<evidence type="ECO:0000256" key="3">
    <source>
        <dbReference type="ARBA" id="ARBA00022676"/>
    </source>
</evidence>
<feature type="transmembrane region" description="Helical" evidence="8">
    <location>
        <begin position="333"/>
        <end position="352"/>
    </location>
</feature>
<evidence type="ECO:0000256" key="6">
    <source>
        <dbReference type="ARBA" id="ARBA00022989"/>
    </source>
</evidence>
<dbReference type="RefSeq" id="WP_016872406.1">
    <property type="nucleotide sequence ID" value="NZ_AJLN01000085.1"/>
</dbReference>
<feature type="transmembrane region" description="Helical" evidence="8">
    <location>
        <begin position="78"/>
        <end position="98"/>
    </location>
</feature>
<evidence type="ECO:0000256" key="8">
    <source>
        <dbReference type="SAM" id="Phobius"/>
    </source>
</evidence>
<comment type="subcellular location">
    <subcellularLocation>
        <location evidence="1">Cell membrane</location>
        <topology evidence="1">Multi-pass membrane protein</topology>
    </subcellularLocation>
</comment>
<dbReference type="EMBL" id="RSCJ01000034">
    <property type="protein sequence ID" value="RUR73597.1"/>
    <property type="molecule type" value="Genomic_DNA"/>
</dbReference>
<gene>
    <name evidence="10" type="ORF">PCC6912_55950</name>
</gene>
<evidence type="ECO:0000313" key="10">
    <source>
        <dbReference type="EMBL" id="RUR73597.1"/>
    </source>
</evidence>
<protein>
    <recommendedName>
        <fullName evidence="9">Glycosyltransferase RgtA/B/C/D-like domain-containing protein</fullName>
    </recommendedName>
</protein>
<feature type="transmembrane region" description="Helical" evidence="8">
    <location>
        <begin position="212"/>
        <end position="230"/>
    </location>
</feature>
<keyword evidence="4" id="KW-0808">Transferase</keyword>
<evidence type="ECO:0000313" key="11">
    <source>
        <dbReference type="Proteomes" id="UP000268857"/>
    </source>
</evidence>
<dbReference type="GO" id="GO:0005886">
    <property type="term" value="C:plasma membrane"/>
    <property type="evidence" value="ECO:0007669"/>
    <property type="project" value="UniProtKB-SubCell"/>
</dbReference>
<evidence type="ECO:0000256" key="7">
    <source>
        <dbReference type="ARBA" id="ARBA00023136"/>
    </source>
</evidence>
<reference evidence="10 11" key="1">
    <citation type="journal article" date="2019" name="Genome Biol. Evol.">
        <title>Day and night: Metabolic profiles and evolutionary relationships of six axenic non-marine cyanobacteria.</title>
        <authorList>
            <person name="Will S.E."/>
            <person name="Henke P."/>
            <person name="Boedeker C."/>
            <person name="Huang S."/>
            <person name="Brinkmann H."/>
            <person name="Rohde M."/>
            <person name="Jarek M."/>
            <person name="Friedl T."/>
            <person name="Seufert S."/>
            <person name="Schumacher M."/>
            <person name="Overmann J."/>
            <person name="Neumann-Schaal M."/>
            <person name="Petersen J."/>
        </authorList>
    </citation>
    <scope>NUCLEOTIDE SEQUENCE [LARGE SCALE GENOMIC DNA]</scope>
    <source>
        <strain evidence="10 11">PCC 6912</strain>
    </source>
</reference>
<evidence type="ECO:0000256" key="1">
    <source>
        <dbReference type="ARBA" id="ARBA00004651"/>
    </source>
</evidence>
<dbReference type="PANTHER" id="PTHR33908:SF11">
    <property type="entry name" value="MEMBRANE PROTEIN"/>
    <property type="match status" value="1"/>
</dbReference>
<evidence type="ECO:0000256" key="5">
    <source>
        <dbReference type="ARBA" id="ARBA00022692"/>
    </source>
</evidence>
<keyword evidence="5 8" id="KW-0812">Transmembrane</keyword>
<dbReference type="PANTHER" id="PTHR33908">
    <property type="entry name" value="MANNOSYLTRANSFERASE YKCB-RELATED"/>
    <property type="match status" value="1"/>
</dbReference>
<keyword evidence="7 8" id="KW-0472">Membrane</keyword>
<dbReference type="OrthoDB" id="9811222at2"/>
<name>A0A433MYZ3_CHLFR</name>
<evidence type="ECO:0000256" key="4">
    <source>
        <dbReference type="ARBA" id="ARBA00022679"/>
    </source>
</evidence>
<feature type="transmembrane region" description="Helical" evidence="8">
    <location>
        <begin position="172"/>
        <end position="197"/>
    </location>
</feature>
<keyword evidence="3" id="KW-0328">Glycosyltransferase</keyword>
<feature type="transmembrane region" description="Helical" evidence="8">
    <location>
        <begin position="305"/>
        <end position="327"/>
    </location>
</feature>
<dbReference type="GO" id="GO:0016763">
    <property type="term" value="F:pentosyltransferase activity"/>
    <property type="evidence" value="ECO:0007669"/>
    <property type="project" value="TreeGrafter"/>
</dbReference>
<accession>A0A433MYZ3</accession>
<keyword evidence="11" id="KW-1185">Reference proteome</keyword>